<reference evidence="8" key="1">
    <citation type="submission" date="2025-08" db="UniProtKB">
        <authorList>
            <consortium name="Ensembl"/>
        </authorList>
    </citation>
    <scope>IDENTIFICATION</scope>
</reference>
<dbReference type="SMART" id="SM00500">
    <property type="entry name" value="SFM"/>
    <property type="match status" value="1"/>
</dbReference>
<keyword evidence="9" id="KW-1185">Reference proteome</keyword>
<feature type="repeat" description="WD" evidence="5">
    <location>
        <begin position="665"/>
        <end position="697"/>
    </location>
</feature>
<evidence type="ECO:0000313" key="9">
    <source>
        <dbReference type="Proteomes" id="UP000694556"/>
    </source>
</evidence>
<dbReference type="Gene3D" id="2.130.10.10">
    <property type="entry name" value="YVTN repeat-like/Quinoprotein amine dehydrogenase"/>
    <property type="match status" value="3"/>
</dbReference>
<dbReference type="Proteomes" id="UP000694556">
    <property type="component" value="Unassembled WGS sequence"/>
</dbReference>
<keyword evidence="2 5" id="KW-0853">WD repeat</keyword>
<accession>A0A8C3C2U4</accession>
<dbReference type="AlphaFoldDB" id="A0A8C3C2U4"/>
<dbReference type="GO" id="GO:0046540">
    <property type="term" value="C:U4/U6 x U5 tri-snRNP complex"/>
    <property type="evidence" value="ECO:0007669"/>
    <property type="project" value="TreeGrafter"/>
</dbReference>
<evidence type="ECO:0000256" key="6">
    <source>
        <dbReference type="SAM" id="MobiDB-lite"/>
    </source>
</evidence>
<feature type="region of interest" description="Disordered" evidence="6">
    <location>
        <begin position="42"/>
        <end position="250"/>
    </location>
</feature>
<dbReference type="PROSITE" id="PS50294">
    <property type="entry name" value="WD_REPEATS_REGION"/>
    <property type="match status" value="5"/>
</dbReference>
<keyword evidence="3" id="KW-0508">mRNA splicing</keyword>
<keyword evidence="3" id="KW-0507">mRNA processing</keyword>
<dbReference type="FunFam" id="4.10.280.110:FF:000002">
    <property type="entry name" value="U4/U6 small nuclear ribonucleoprotein Prp4"/>
    <property type="match status" value="1"/>
</dbReference>
<dbReference type="SMART" id="SM00320">
    <property type="entry name" value="WD40"/>
    <property type="match status" value="7"/>
</dbReference>
<feature type="compositionally biased region" description="Basic residues" evidence="6">
    <location>
        <begin position="164"/>
        <end position="189"/>
    </location>
</feature>
<dbReference type="Pfam" id="PF08799">
    <property type="entry name" value="PRP4"/>
    <property type="match status" value="1"/>
</dbReference>
<dbReference type="FunFam" id="2.130.10.10:FF:002896">
    <property type="entry name" value="U4/U6 small nuclear ribonucleoprotein Prp4, putative"/>
    <property type="match status" value="1"/>
</dbReference>
<evidence type="ECO:0000256" key="4">
    <source>
        <dbReference type="ARBA" id="ARBA00022737"/>
    </source>
</evidence>
<evidence type="ECO:0000256" key="1">
    <source>
        <dbReference type="ARBA" id="ARBA00004324"/>
    </source>
</evidence>
<feature type="domain" description="Pre-mRNA processing factor 4 (PRP4)-like" evidence="7">
    <location>
        <begin position="323"/>
        <end position="375"/>
    </location>
</feature>
<comment type="subcellular location">
    <subcellularLocation>
        <location evidence="1">Nucleus speckle</location>
    </subcellularLocation>
</comment>
<reference evidence="8" key="2">
    <citation type="submission" date="2025-09" db="UniProtKB">
        <authorList>
            <consortium name="Ensembl"/>
        </authorList>
    </citation>
    <scope>IDENTIFICATION</scope>
</reference>
<evidence type="ECO:0000256" key="5">
    <source>
        <dbReference type="PROSITE-ProRule" id="PRU00221"/>
    </source>
</evidence>
<sequence length="742" mass="80521">MRSLTSCSRLLCSAPSASAVAAAAASSPAAASASSRCFLRPCGAGGAASGRDRGPGAGIGAPGPSRPVPAAPGAAPLAPPGPSGRPRTPRCRPASAPGASVSAAAWPLPPGRSRPAAAATTAPAPPGLPRAARPAPPGSRREAPPPPPWPPRGHRRREAERGPRHGPRHRQRWGSRRHPSGASRCRHLTARGPQAAPERCRGSPPAPAAPRLLLSLKGPRGPYNSALPLQATKSKPPEESDAPPAKRAPIFYGSLEEKERERLAKGESGLLGKEGMKAAIEAGNINISSGEVFDLEDHMSERQAEVLAEFERRKRARQINVSTDDSEVKACLRALGEPITLFGEGPAERRERLRNILSVVGTDALKKTRKDDDRSKKSKEEYQQTWYHEGPRSLKTARLWLANYSLPRAVKRLEEARLLKEIPEATRTSQRQELHKSLRSLNNFCSQIGDDRPLSYCHFSPNSKFLATACWSGLCKLWSVPDCNLVLTLRGHNTNVGAIVFHPKATVSLDKKDVNLASCAADGSVKLWSLESDEPVADIEGHSMRVARVMWHPSGRFLGTTCYDHSWRLWDLEAQEEILHQEGHSKGVYDIAFHTDGSLAGTGGLDAFGRVWDLRTGRCIMFLEGHLKEIYGLNFSPNGYHVATGSGDNTCKVWDLRQRKCIYTIPAHQNLVTGVKFEPNHGNFLLTGAYDNTAKIWTHPGWSPLKTLAGHEGKVMGLDISLDGQLIATCSYDRTFKLWTAE</sequence>
<dbReference type="InterPro" id="IPR001680">
    <property type="entry name" value="WD40_rpt"/>
</dbReference>
<feature type="compositionally biased region" description="Low complexity" evidence="6">
    <location>
        <begin position="91"/>
        <end position="106"/>
    </location>
</feature>
<feature type="repeat" description="WD" evidence="5">
    <location>
        <begin position="489"/>
        <end position="538"/>
    </location>
</feature>
<keyword evidence="3" id="KW-0747">Spliceosome</keyword>
<dbReference type="FunFam" id="2.130.10.10:FF:000411">
    <property type="entry name" value="U4/U6 small nuclear ribonucleoprotein Prp4"/>
    <property type="match status" value="1"/>
</dbReference>
<dbReference type="GO" id="GO:0005681">
    <property type="term" value="C:spliceosomal complex"/>
    <property type="evidence" value="ECO:0007669"/>
    <property type="project" value="UniProtKB-KW"/>
</dbReference>
<feature type="repeat" description="WD" evidence="5">
    <location>
        <begin position="539"/>
        <end position="580"/>
    </location>
</feature>
<evidence type="ECO:0000256" key="3">
    <source>
        <dbReference type="ARBA" id="ARBA00022728"/>
    </source>
</evidence>
<feature type="repeat" description="WD" evidence="5">
    <location>
        <begin position="623"/>
        <end position="664"/>
    </location>
</feature>
<dbReference type="SUPFAM" id="SSF158230">
    <property type="entry name" value="PRP4-like"/>
    <property type="match status" value="1"/>
</dbReference>
<dbReference type="InterPro" id="IPR020472">
    <property type="entry name" value="WD40_PAC1"/>
</dbReference>
<dbReference type="GO" id="GO:0017070">
    <property type="term" value="F:U6 snRNA binding"/>
    <property type="evidence" value="ECO:0007669"/>
    <property type="project" value="TreeGrafter"/>
</dbReference>
<keyword evidence="4" id="KW-0677">Repeat</keyword>
<dbReference type="PANTHER" id="PTHR19846:SF0">
    <property type="entry name" value="PRE-MRNA PROCESSING FACTOR 4"/>
    <property type="match status" value="1"/>
</dbReference>
<dbReference type="Pfam" id="PF00400">
    <property type="entry name" value="WD40"/>
    <property type="match status" value="7"/>
</dbReference>
<name>A0A8C3C2U4_CAIMO</name>
<dbReference type="PRINTS" id="PR00320">
    <property type="entry name" value="GPROTEINBRPT"/>
</dbReference>
<dbReference type="GO" id="GO:0030621">
    <property type="term" value="F:U4 snRNA binding"/>
    <property type="evidence" value="ECO:0007669"/>
    <property type="project" value="TreeGrafter"/>
</dbReference>
<dbReference type="PANTHER" id="PTHR19846">
    <property type="entry name" value="WD40 REPEAT PROTEIN"/>
    <property type="match status" value="1"/>
</dbReference>
<feature type="compositionally biased region" description="Low complexity" evidence="6">
    <location>
        <begin position="113"/>
        <end position="122"/>
    </location>
</feature>
<dbReference type="InterPro" id="IPR036322">
    <property type="entry name" value="WD40_repeat_dom_sf"/>
</dbReference>
<dbReference type="InterPro" id="IPR019775">
    <property type="entry name" value="WD40_repeat_CS"/>
</dbReference>
<organism evidence="8 9">
    <name type="scientific">Cairina moschata</name>
    <name type="common">Muscovy duck</name>
    <dbReference type="NCBI Taxonomy" id="8855"/>
    <lineage>
        <taxon>Eukaryota</taxon>
        <taxon>Metazoa</taxon>
        <taxon>Chordata</taxon>
        <taxon>Craniata</taxon>
        <taxon>Vertebrata</taxon>
        <taxon>Euteleostomi</taxon>
        <taxon>Archelosauria</taxon>
        <taxon>Archosauria</taxon>
        <taxon>Dinosauria</taxon>
        <taxon>Saurischia</taxon>
        <taxon>Theropoda</taxon>
        <taxon>Coelurosauria</taxon>
        <taxon>Aves</taxon>
        <taxon>Neognathae</taxon>
        <taxon>Galloanserae</taxon>
        <taxon>Anseriformes</taxon>
        <taxon>Anatidae</taxon>
        <taxon>Anatinae</taxon>
        <taxon>Cairina</taxon>
    </lineage>
</organism>
<dbReference type="PROSITE" id="PS50082">
    <property type="entry name" value="WD_REPEATS_2"/>
    <property type="match status" value="6"/>
</dbReference>
<dbReference type="SUPFAM" id="SSF50978">
    <property type="entry name" value="WD40 repeat-like"/>
    <property type="match status" value="1"/>
</dbReference>
<dbReference type="InterPro" id="IPR014906">
    <property type="entry name" value="PRP4-like"/>
</dbReference>
<dbReference type="InterPro" id="IPR015943">
    <property type="entry name" value="WD40/YVTN_repeat-like_dom_sf"/>
</dbReference>
<dbReference type="InterPro" id="IPR036285">
    <property type="entry name" value="PRP4-like_sf"/>
</dbReference>
<dbReference type="CDD" id="cd00200">
    <property type="entry name" value="WD40"/>
    <property type="match status" value="1"/>
</dbReference>
<evidence type="ECO:0000259" key="7">
    <source>
        <dbReference type="SMART" id="SM00500"/>
    </source>
</evidence>
<protein>
    <submittedName>
        <fullName evidence="8">Pre-mRNA processing factor 4</fullName>
    </submittedName>
</protein>
<feature type="repeat" description="WD" evidence="5">
    <location>
        <begin position="581"/>
        <end position="622"/>
    </location>
</feature>
<dbReference type="Gene3D" id="4.10.280.110">
    <property type="entry name" value="Pre-mRNA processing factor 4 domain"/>
    <property type="match status" value="1"/>
</dbReference>
<evidence type="ECO:0000256" key="2">
    <source>
        <dbReference type="ARBA" id="ARBA00022574"/>
    </source>
</evidence>
<evidence type="ECO:0000313" key="8">
    <source>
        <dbReference type="Ensembl" id="ENSCMMP00000014250.1"/>
    </source>
</evidence>
<dbReference type="GO" id="GO:0016607">
    <property type="term" value="C:nuclear speck"/>
    <property type="evidence" value="ECO:0007669"/>
    <property type="project" value="UniProtKB-SubCell"/>
</dbReference>
<dbReference type="PROSITE" id="PS00678">
    <property type="entry name" value="WD_REPEATS_1"/>
    <property type="match status" value="2"/>
</dbReference>
<dbReference type="Ensembl" id="ENSCMMT00000015705.1">
    <property type="protein sequence ID" value="ENSCMMP00000014250.1"/>
    <property type="gene ID" value="ENSCMMG00000009095.1"/>
</dbReference>
<proteinExistence type="predicted"/>
<dbReference type="GO" id="GO:0000398">
    <property type="term" value="P:mRNA splicing, via spliceosome"/>
    <property type="evidence" value="ECO:0007669"/>
    <property type="project" value="TreeGrafter"/>
</dbReference>
<feature type="repeat" description="WD" evidence="5">
    <location>
        <begin position="708"/>
        <end position="742"/>
    </location>
</feature>